<evidence type="ECO:0000256" key="1">
    <source>
        <dbReference type="SAM" id="SignalP"/>
    </source>
</evidence>
<name>A0ABS9KL94_9BACT</name>
<dbReference type="Proteomes" id="UP001165367">
    <property type="component" value="Unassembled WGS sequence"/>
</dbReference>
<proteinExistence type="predicted"/>
<evidence type="ECO:0000313" key="4">
    <source>
        <dbReference type="Proteomes" id="UP001165367"/>
    </source>
</evidence>
<dbReference type="RefSeq" id="WP_237868314.1">
    <property type="nucleotide sequence ID" value="NZ_JAKLTR010000001.1"/>
</dbReference>
<evidence type="ECO:0000313" key="3">
    <source>
        <dbReference type="EMBL" id="MCG2613089.1"/>
    </source>
</evidence>
<reference evidence="3" key="1">
    <citation type="submission" date="2022-01" db="EMBL/GenBank/DDBJ databases">
        <authorList>
            <person name="Jo J.-H."/>
            <person name="Im W.-T."/>
        </authorList>
    </citation>
    <scope>NUCLEOTIDE SEQUENCE</scope>
    <source>
        <strain evidence="3">NA20</strain>
    </source>
</reference>
<evidence type="ECO:0000259" key="2">
    <source>
        <dbReference type="SMART" id="SM00867"/>
    </source>
</evidence>
<dbReference type="SMART" id="SM00867">
    <property type="entry name" value="YceI"/>
    <property type="match status" value="1"/>
</dbReference>
<dbReference type="InterPro" id="IPR007372">
    <property type="entry name" value="Lipid/polyisoprenoid-bd_YceI"/>
</dbReference>
<feature type="domain" description="Lipid/polyisoprenoid-binding YceI-like" evidence="2">
    <location>
        <begin position="17"/>
        <end position="181"/>
    </location>
</feature>
<sequence length="181" mass="19027">MKKTILALALVAITGSLFAQKKTTTSATVAFDASTAIDALPKAENKTVVAALDAKAGTVAFEATVKNFAFTNPTIQEHFNGEKWLNSDKFPTFTFKGNILDASKVNFAKDGTYNTNVEGTLSVKGVEQKVKAPATIVVKSGVVTATSNFSFKLADFGITGAPIDGGKVAKEPKVTVSAEFK</sequence>
<comment type="caution">
    <text evidence="3">The sequence shown here is derived from an EMBL/GenBank/DDBJ whole genome shotgun (WGS) entry which is preliminary data.</text>
</comment>
<dbReference type="InterPro" id="IPR036761">
    <property type="entry name" value="TTHA0802/YceI-like_sf"/>
</dbReference>
<feature type="chain" id="PRO_5045365869" evidence="1">
    <location>
        <begin position="20"/>
        <end position="181"/>
    </location>
</feature>
<dbReference type="EMBL" id="JAKLTR010000001">
    <property type="protein sequence ID" value="MCG2613089.1"/>
    <property type="molecule type" value="Genomic_DNA"/>
</dbReference>
<dbReference type="Gene3D" id="2.40.128.110">
    <property type="entry name" value="Lipid/polyisoprenoid-binding, YceI-like"/>
    <property type="match status" value="1"/>
</dbReference>
<gene>
    <name evidence="3" type="ORF">LZZ85_02320</name>
</gene>
<dbReference type="SUPFAM" id="SSF101874">
    <property type="entry name" value="YceI-like"/>
    <property type="match status" value="1"/>
</dbReference>
<feature type="signal peptide" evidence="1">
    <location>
        <begin position="1"/>
        <end position="19"/>
    </location>
</feature>
<organism evidence="3 4">
    <name type="scientific">Terrimonas ginsenosidimutans</name>
    <dbReference type="NCBI Taxonomy" id="2908004"/>
    <lineage>
        <taxon>Bacteria</taxon>
        <taxon>Pseudomonadati</taxon>
        <taxon>Bacteroidota</taxon>
        <taxon>Chitinophagia</taxon>
        <taxon>Chitinophagales</taxon>
        <taxon>Chitinophagaceae</taxon>
        <taxon>Terrimonas</taxon>
    </lineage>
</organism>
<dbReference type="Pfam" id="PF04264">
    <property type="entry name" value="YceI"/>
    <property type="match status" value="1"/>
</dbReference>
<protein>
    <submittedName>
        <fullName evidence="3">YceI family protein</fullName>
    </submittedName>
</protein>
<accession>A0ABS9KL94</accession>
<keyword evidence="4" id="KW-1185">Reference proteome</keyword>
<keyword evidence="1" id="KW-0732">Signal</keyword>